<proteinExistence type="predicted"/>
<comment type="caution">
    <text evidence="2">The sequence shown here is derived from an EMBL/GenBank/DDBJ whole genome shotgun (WGS) entry which is preliminary data.</text>
</comment>
<keyword evidence="1" id="KW-1133">Transmembrane helix</keyword>
<dbReference type="AlphaFoldDB" id="A0A933I6W5"/>
<name>A0A933I6W5_UNCT6</name>
<dbReference type="EMBL" id="JACQXR010000005">
    <property type="protein sequence ID" value="MBI4725707.1"/>
    <property type="molecule type" value="Genomic_DNA"/>
</dbReference>
<feature type="transmembrane region" description="Helical" evidence="1">
    <location>
        <begin position="18"/>
        <end position="36"/>
    </location>
</feature>
<protein>
    <submittedName>
        <fullName evidence="2">Uncharacterized protein</fullName>
    </submittedName>
</protein>
<dbReference type="Proteomes" id="UP000736328">
    <property type="component" value="Unassembled WGS sequence"/>
</dbReference>
<evidence type="ECO:0000313" key="3">
    <source>
        <dbReference type="Proteomes" id="UP000736328"/>
    </source>
</evidence>
<keyword evidence="1" id="KW-0472">Membrane</keyword>
<organism evidence="2 3">
    <name type="scientific">candidate division TA06 bacterium</name>
    <dbReference type="NCBI Taxonomy" id="2250710"/>
    <lineage>
        <taxon>Bacteria</taxon>
        <taxon>Bacteria division TA06</taxon>
    </lineage>
</organism>
<evidence type="ECO:0000256" key="1">
    <source>
        <dbReference type="SAM" id="Phobius"/>
    </source>
</evidence>
<reference evidence="2" key="1">
    <citation type="submission" date="2020-07" db="EMBL/GenBank/DDBJ databases">
        <title>Huge and variable diversity of episymbiotic CPR bacteria and DPANN archaea in groundwater ecosystems.</title>
        <authorList>
            <person name="He C.Y."/>
            <person name="Keren R."/>
            <person name="Whittaker M."/>
            <person name="Farag I.F."/>
            <person name="Doudna J."/>
            <person name="Cate J.H.D."/>
            <person name="Banfield J.F."/>
        </authorList>
    </citation>
    <scope>NUCLEOTIDE SEQUENCE</scope>
    <source>
        <strain evidence="2">NC_groundwater_1520_Pr4_B-0.1um_53_5</strain>
    </source>
</reference>
<feature type="transmembrane region" description="Helical" evidence="1">
    <location>
        <begin position="43"/>
        <end position="64"/>
    </location>
</feature>
<sequence>MISAVVKYAQGYVDLGPAFPVCLGCLAGSQLGAVINHRAPSRALMLLFGLVFLWASAQFIIVGLRGLP</sequence>
<gene>
    <name evidence="2" type="ORF">HY768_00525</name>
</gene>
<accession>A0A933I6W5</accession>
<keyword evidence="1" id="KW-0812">Transmembrane</keyword>
<evidence type="ECO:0000313" key="2">
    <source>
        <dbReference type="EMBL" id="MBI4725707.1"/>
    </source>
</evidence>